<reference evidence="1" key="1">
    <citation type="submission" date="2019-08" db="EMBL/GenBank/DDBJ databases">
        <authorList>
            <person name="Kucharzyk K."/>
            <person name="Murdoch R.W."/>
            <person name="Higgins S."/>
            <person name="Loffler F."/>
        </authorList>
    </citation>
    <scope>NUCLEOTIDE SEQUENCE</scope>
</reference>
<dbReference type="AlphaFoldDB" id="A0A644TUP6"/>
<protein>
    <submittedName>
        <fullName evidence="1">Uncharacterized protein</fullName>
    </submittedName>
</protein>
<proteinExistence type="predicted"/>
<sequence length="523" mass="58139">MPKRVFIRFLSAFGFFLLVPLYTLLAQKTPTMWVELESNGVFEAGAYGEEITKRGLSPNLLFSFGLDAKYFGVSGSIKADTNDKYGPELADIPGGDFLGLSAIMEEGGVYSSFGNLRLRTGRFRHYDIVDSPYSLFVNSTGIPANIIEIEWDDGFFSYGSRWIELNNDSTQDTDAWGLATYAGTQSGIDKLGEGLSGFPDRGANIKKYVFKLGNMRFGIQDAAVYTGKSFDPEYLLNPLPQYFIQYIKATGGRPWATGRDENNLLGFFWTLERPGEYSLLAQVLIDDFNLHFILPDSTWNPWQAAFNLGGRLHTRSGAFGLFVAGATKYTFEPSEMYDSASKVWSEQVACSYGYSYYPETRFDKDWKTAGFQPGVIAIEDNIIGYKYGQNNVAVQTDWQGKLAGFDAAAEAEFRLAGANSPANPWHDLTNDPQDGTHWLDDPVLETRIMLGASMARSFGDWSFSLALRGGVAFNAMELRKPTVATSTSVAPADSDIWIFEPVAGNTKYLLSLSIGARYRWNLR</sequence>
<dbReference type="EMBL" id="VSSQ01000054">
    <property type="protein sequence ID" value="MPL70708.1"/>
    <property type="molecule type" value="Genomic_DNA"/>
</dbReference>
<evidence type="ECO:0000313" key="1">
    <source>
        <dbReference type="EMBL" id="MPL70708.1"/>
    </source>
</evidence>
<accession>A0A644TUP6</accession>
<comment type="caution">
    <text evidence="1">The sequence shown here is derived from an EMBL/GenBank/DDBJ whole genome shotgun (WGS) entry which is preliminary data.</text>
</comment>
<name>A0A644TUP6_9ZZZZ</name>
<gene>
    <name evidence="1" type="ORF">SDC9_16469</name>
</gene>
<organism evidence="1">
    <name type="scientific">bioreactor metagenome</name>
    <dbReference type="NCBI Taxonomy" id="1076179"/>
    <lineage>
        <taxon>unclassified sequences</taxon>
        <taxon>metagenomes</taxon>
        <taxon>ecological metagenomes</taxon>
    </lineage>
</organism>